<reference evidence="2" key="1">
    <citation type="journal article" date="2019" name="Int. J. Syst. Evol. Microbiol.">
        <title>The Global Catalogue of Microorganisms (GCM) 10K type strain sequencing project: providing services to taxonomists for standard genome sequencing and annotation.</title>
        <authorList>
            <consortium name="The Broad Institute Genomics Platform"/>
            <consortium name="The Broad Institute Genome Sequencing Center for Infectious Disease"/>
            <person name="Wu L."/>
            <person name="Ma J."/>
        </authorList>
    </citation>
    <scope>NUCLEOTIDE SEQUENCE [LARGE SCALE GENOMIC DNA]</scope>
    <source>
        <strain evidence="2">CGMCC 4.7152</strain>
    </source>
</reference>
<accession>A0ABV9W3Q2</accession>
<dbReference type="EMBL" id="JBHSIU010000041">
    <property type="protein sequence ID" value="MFC5002480.1"/>
    <property type="molecule type" value="Genomic_DNA"/>
</dbReference>
<keyword evidence="2" id="KW-1185">Reference proteome</keyword>
<dbReference type="GO" id="GO:0016787">
    <property type="term" value="F:hydrolase activity"/>
    <property type="evidence" value="ECO:0007669"/>
    <property type="project" value="UniProtKB-KW"/>
</dbReference>
<sequence>MSTVVVSHGMHAAGDSVWFPYLRDALSGDGHRVEVPDLPAPATPRPVPWLAAYGAVVGGTDPADTVLVGHSIGGVNLLRLLEAHDPDRDGRFTGAVLVATPARDVGYEVLEEFFAAPLDWPRIRRAAASIRVLTAVDDPVLAPDPIEHVRTFVTELGATATVTATGAHFGATPDDHIELPEVVHLIRDCLTGPR</sequence>
<keyword evidence="1" id="KW-0378">Hydrolase</keyword>
<gene>
    <name evidence="1" type="ORF">ACFPIJ_32175</name>
</gene>
<dbReference type="PANTHER" id="PTHR15394:SF3">
    <property type="entry name" value="SERINE HYDROLASE RBBP9"/>
    <property type="match status" value="1"/>
</dbReference>
<proteinExistence type="predicted"/>
<dbReference type="RefSeq" id="WP_380120556.1">
    <property type="nucleotide sequence ID" value="NZ_JBHSIU010000041.1"/>
</dbReference>
<dbReference type="InterPro" id="IPR010662">
    <property type="entry name" value="RBBP9/YdeN"/>
</dbReference>
<comment type="caution">
    <text evidence="1">The sequence shown here is derived from an EMBL/GenBank/DDBJ whole genome shotgun (WGS) entry which is preliminary data.</text>
</comment>
<organism evidence="1 2">
    <name type="scientific">Dactylosporangium cerinum</name>
    <dbReference type="NCBI Taxonomy" id="1434730"/>
    <lineage>
        <taxon>Bacteria</taxon>
        <taxon>Bacillati</taxon>
        <taxon>Actinomycetota</taxon>
        <taxon>Actinomycetes</taxon>
        <taxon>Micromonosporales</taxon>
        <taxon>Micromonosporaceae</taxon>
        <taxon>Dactylosporangium</taxon>
    </lineage>
</organism>
<dbReference type="Pfam" id="PF06821">
    <property type="entry name" value="Ser_hydrolase"/>
    <property type="match status" value="1"/>
</dbReference>
<dbReference type="SUPFAM" id="SSF53474">
    <property type="entry name" value="alpha/beta-Hydrolases"/>
    <property type="match status" value="1"/>
</dbReference>
<evidence type="ECO:0000313" key="2">
    <source>
        <dbReference type="Proteomes" id="UP001595912"/>
    </source>
</evidence>
<dbReference type="Gene3D" id="3.40.50.1820">
    <property type="entry name" value="alpha/beta hydrolase"/>
    <property type="match status" value="1"/>
</dbReference>
<dbReference type="PANTHER" id="PTHR15394">
    <property type="entry name" value="SERINE HYDROLASE RBBP9"/>
    <property type="match status" value="1"/>
</dbReference>
<dbReference type="Proteomes" id="UP001595912">
    <property type="component" value="Unassembled WGS sequence"/>
</dbReference>
<protein>
    <submittedName>
        <fullName evidence="1">Alpha/beta fold hydrolase</fullName>
    </submittedName>
</protein>
<dbReference type="InterPro" id="IPR029058">
    <property type="entry name" value="AB_hydrolase_fold"/>
</dbReference>
<name>A0ABV9W3Q2_9ACTN</name>
<evidence type="ECO:0000313" key="1">
    <source>
        <dbReference type="EMBL" id="MFC5002480.1"/>
    </source>
</evidence>